<dbReference type="AlphaFoldDB" id="A0A6M0QB50"/>
<comment type="caution">
    <text evidence="9">The sequence shown here is derived from an EMBL/GenBank/DDBJ whole genome shotgun (WGS) entry which is preliminary data.</text>
</comment>
<dbReference type="Gene3D" id="1.10.3470.10">
    <property type="entry name" value="ABC transporter involved in vitamin B12 uptake, BtuC"/>
    <property type="match status" value="1"/>
</dbReference>
<comment type="subcellular location">
    <subcellularLocation>
        <location evidence="1">Cell membrane</location>
        <topology evidence="1">Multi-pass membrane protein</topology>
    </subcellularLocation>
</comment>
<comment type="similarity">
    <text evidence="2">Belongs to the binding-protein-dependent transport system permease family. FecCD subfamily.</text>
</comment>
<dbReference type="InterPro" id="IPR037294">
    <property type="entry name" value="ABC_BtuC-like"/>
</dbReference>
<accession>A0A6M0QB50</accession>
<name>A0A6M0QB50_9BACI</name>
<keyword evidence="3" id="KW-0813">Transport</keyword>
<keyword evidence="7 8" id="KW-0472">Membrane</keyword>
<proteinExistence type="inferred from homology"/>
<feature type="transmembrane region" description="Helical" evidence="8">
    <location>
        <begin position="29"/>
        <end position="53"/>
    </location>
</feature>
<evidence type="ECO:0000256" key="5">
    <source>
        <dbReference type="ARBA" id="ARBA00022692"/>
    </source>
</evidence>
<reference evidence="9 10" key="1">
    <citation type="submission" date="2020-02" db="EMBL/GenBank/DDBJ databases">
        <title>Bacillus aquiflavi sp. nov., isolated from yellow water of strong flavor Chinese baijiu in Yibin region of China.</title>
        <authorList>
            <person name="Xie J."/>
        </authorList>
    </citation>
    <scope>NUCLEOTIDE SEQUENCE [LARGE SCALE GENOMIC DNA]</scope>
    <source>
        <strain evidence="9 10">SA4</strain>
    </source>
</reference>
<dbReference type="FunFam" id="1.10.3470.10:FF:000001">
    <property type="entry name" value="Vitamin B12 ABC transporter permease BtuC"/>
    <property type="match status" value="1"/>
</dbReference>
<feature type="transmembrane region" description="Helical" evidence="8">
    <location>
        <begin position="293"/>
        <end position="312"/>
    </location>
</feature>
<dbReference type="RefSeq" id="WP_163180225.1">
    <property type="nucleotide sequence ID" value="NZ_JAAIWM010000004.1"/>
</dbReference>
<evidence type="ECO:0000256" key="1">
    <source>
        <dbReference type="ARBA" id="ARBA00004651"/>
    </source>
</evidence>
<feature type="transmembrane region" description="Helical" evidence="8">
    <location>
        <begin position="136"/>
        <end position="155"/>
    </location>
</feature>
<dbReference type="InterPro" id="IPR000522">
    <property type="entry name" value="ABC_transptr_permease_BtuC"/>
</dbReference>
<dbReference type="PANTHER" id="PTHR30472:SF68">
    <property type="entry name" value="FERRICHROME TRANSPORT SYSTEM PERMEASE PROTEIN FHUB"/>
    <property type="match status" value="1"/>
</dbReference>
<organism evidence="9 10">
    <name type="scientific">Bacillus mesophilus</name>
    <dbReference type="NCBI Taxonomy" id="1808955"/>
    <lineage>
        <taxon>Bacteria</taxon>
        <taxon>Bacillati</taxon>
        <taxon>Bacillota</taxon>
        <taxon>Bacilli</taxon>
        <taxon>Bacillales</taxon>
        <taxon>Bacillaceae</taxon>
        <taxon>Bacillus</taxon>
    </lineage>
</organism>
<protein>
    <submittedName>
        <fullName evidence="9">Iron ABC transporter permease</fullName>
    </submittedName>
</protein>
<feature type="transmembrane region" description="Helical" evidence="8">
    <location>
        <begin position="254"/>
        <end position="281"/>
    </location>
</feature>
<dbReference type="GO" id="GO:0022857">
    <property type="term" value="F:transmembrane transporter activity"/>
    <property type="evidence" value="ECO:0007669"/>
    <property type="project" value="InterPro"/>
</dbReference>
<keyword evidence="4" id="KW-1003">Cell membrane</keyword>
<sequence length="352" mass="37851">MLESKPKEERPPLLEEIEIQKDPRAFKRLIVITVPILFVVSMLYGLVTGSISIPLQEVWTALFYQSNTTEGQIIWDLRLPRILTGALVGACLAIAGALLQGVMRNPLADPGIIGVSAGAGLVAVVMMIVLPQYIQFLPLGAFLGALLTTFVIYFVAWKGGVSPLRMILAGVAINSLLGAVMSAIMILYSDRVQAVLPWLVGGLGGRSWPHFSIIWPYALIGMVLSVFAIKHANILLLGDDVAKLLGNQVEKSRAFLILLATFLAGAAVSVAGLIGFVGLVVPHIVRLIVGNDYRFLLPISAIGGAFIVVLADTAARSWFEPIELPVGILLALLGAPFFLYLLRGGMKSWKMS</sequence>
<dbReference type="GO" id="GO:0033214">
    <property type="term" value="P:siderophore-iron import into cell"/>
    <property type="evidence" value="ECO:0007669"/>
    <property type="project" value="TreeGrafter"/>
</dbReference>
<feature type="transmembrane region" description="Helical" evidence="8">
    <location>
        <begin position="324"/>
        <end position="342"/>
    </location>
</feature>
<feature type="transmembrane region" description="Helical" evidence="8">
    <location>
        <begin position="208"/>
        <end position="229"/>
    </location>
</feature>
<dbReference type="PANTHER" id="PTHR30472">
    <property type="entry name" value="FERRIC ENTEROBACTIN TRANSPORT SYSTEM PERMEASE PROTEIN"/>
    <property type="match status" value="1"/>
</dbReference>
<keyword evidence="10" id="KW-1185">Reference proteome</keyword>
<feature type="transmembrane region" description="Helical" evidence="8">
    <location>
        <begin position="167"/>
        <end position="188"/>
    </location>
</feature>
<evidence type="ECO:0000256" key="7">
    <source>
        <dbReference type="ARBA" id="ARBA00023136"/>
    </source>
</evidence>
<evidence type="ECO:0000256" key="2">
    <source>
        <dbReference type="ARBA" id="ARBA00007935"/>
    </source>
</evidence>
<keyword evidence="6 8" id="KW-1133">Transmembrane helix</keyword>
<dbReference type="EMBL" id="JAAIWM010000004">
    <property type="protein sequence ID" value="NEY72780.1"/>
    <property type="molecule type" value="Genomic_DNA"/>
</dbReference>
<evidence type="ECO:0000313" key="9">
    <source>
        <dbReference type="EMBL" id="NEY72780.1"/>
    </source>
</evidence>
<feature type="transmembrane region" description="Helical" evidence="8">
    <location>
        <begin position="82"/>
        <end position="99"/>
    </location>
</feature>
<evidence type="ECO:0000256" key="8">
    <source>
        <dbReference type="SAM" id="Phobius"/>
    </source>
</evidence>
<dbReference type="Pfam" id="PF01032">
    <property type="entry name" value="FecCD"/>
    <property type="match status" value="1"/>
</dbReference>
<gene>
    <name evidence="9" type="ORF">G4D63_13665</name>
</gene>
<keyword evidence="5 8" id="KW-0812">Transmembrane</keyword>
<dbReference type="Proteomes" id="UP000481043">
    <property type="component" value="Unassembled WGS sequence"/>
</dbReference>
<dbReference type="GO" id="GO:0005886">
    <property type="term" value="C:plasma membrane"/>
    <property type="evidence" value="ECO:0007669"/>
    <property type="project" value="UniProtKB-SubCell"/>
</dbReference>
<dbReference type="CDD" id="cd06550">
    <property type="entry name" value="TM_ABC_iron-siderophores_like"/>
    <property type="match status" value="1"/>
</dbReference>
<feature type="transmembrane region" description="Helical" evidence="8">
    <location>
        <begin position="111"/>
        <end position="130"/>
    </location>
</feature>
<evidence type="ECO:0000256" key="6">
    <source>
        <dbReference type="ARBA" id="ARBA00022989"/>
    </source>
</evidence>
<evidence type="ECO:0000313" key="10">
    <source>
        <dbReference type="Proteomes" id="UP000481043"/>
    </source>
</evidence>
<evidence type="ECO:0000256" key="3">
    <source>
        <dbReference type="ARBA" id="ARBA00022448"/>
    </source>
</evidence>
<dbReference type="SUPFAM" id="SSF81345">
    <property type="entry name" value="ABC transporter involved in vitamin B12 uptake, BtuC"/>
    <property type="match status" value="1"/>
</dbReference>
<evidence type="ECO:0000256" key="4">
    <source>
        <dbReference type="ARBA" id="ARBA00022475"/>
    </source>
</evidence>